<reference evidence="1 2" key="1">
    <citation type="submission" date="2019-04" db="EMBL/GenBank/DDBJ databases">
        <title>Lampropedia sp YIM MLB12 draf genome.</title>
        <authorList>
            <person name="Wang Y.-X."/>
        </authorList>
    </citation>
    <scope>NUCLEOTIDE SEQUENCE [LARGE SCALE GENOMIC DNA]</scope>
    <source>
        <strain evidence="1 2">YIM MLB12</strain>
    </source>
</reference>
<gene>
    <name evidence="1" type="ORF">E8K88_16500</name>
</gene>
<evidence type="ECO:0000313" key="2">
    <source>
        <dbReference type="Proteomes" id="UP000306236"/>
    </source>
</evidence>
<accession>A0A4S5BF75</accession>
<dbReference type="Gene3D" id="1.10.260.40">
    <property type="entry name" value="lambda repressor-like DNA-binding domains"/>
    <property type="match status" value="1"/>
</dbReference>
<dbReference type="OrthoDB" id="6446140at2"/>
<protein>
    <submittedName>
        <fullName evidence="1">Helix-turn-helix domain-containing protein</fullName>
    </submittedName>
</protein>
<dbReference type="InterPro" id="IPR031856">
    <property type="entry name" value="YdaS_toxin-like"/>
</dbReference>
<dbReference type="Proteomes" id="UP000306236">
    <property type="component" value="Unassembled WGS sequence"/>
</dbReference>
<dbReference type="Pfam" id="PF15943">
    <property type="entry name" value="YdaS_toxin"/>
    <property type="match status" value="1"/>
</dbReference>
<organism evidence="1 2">
    <name type="scientific">Lampropedia aestuarii</name>
    <dbReference type="NCBI Taxonomy" id="2562762"/>
    <lineage>
        <taxon>Bacteria</taxon>
        <taxon>Pseudomonadati</taxon>
        <taxon>Pseudomonadota</taxon>
        <taxon>Betaproteobacteria</taxon>
        <taxon>Burkholderiales</taxon>
        <taxon>Comamonadaceae</taxon>
        <taxon>Lampropedia</taxon>
    </lineage>
</organism>
<dbReference type="GO" id="GO:0003677">
    <property type="term" value="F:DNA binding"/>
    <property type="evidence" value="ECO:0007669"/>
    <property type="project" value="InterPro"/>
</dbReference>
<dbReference type="InterPro" id="IPR010982">
    <property type="entry name" value="Lambda_DNA-bd_dom_sf"/>
</dbReference>
<dbReference type="AlphaFoldDB" id="A0A4S5BF75"/>
<sequence length="92" mass="10151">MCRIARMTTNLPAIQKAIDLAGVEALASVLGLSIQAIYHYRSGARKIREAQVFIELEKLSNGVVTCEDMASGVDWAYLRKSRPELTQEPTNA</sequence>
<dbReference type="EMBL" id="SSWX01000030">
    <property type="protein sequence ID" value="THJ30964.1"/>
    <property type="molecule type" value="Genomic_DNA"/>
</dbReference>
<keyword evidence="2" id="KW-1185">Reference proteome</keyword>
<evidence type="ECO:0000313" key="1">
    <source>
        <dbReference type="EMBL" id="THJ30964.1"/>
    </source>
</evidence>
<proteinExistence type="predicted"/>
<name>A0A4S5BF75_9BURK</name>
<comment type="caution">
    <text evidence="1">The sequence shown here is derived from an EMBL/GenBank/DDBJ whole genome shotgun (WGS) entry which is preliminary data.</text>
</comment>